<name>A0A9Q4DS58_BACSC</name>
<dbReference type="InterPro" id="IPR001525">
    <property type="entry name" value="C5_MeTfrase"/>
</dbReference>
<evidence type="ECO:0000313" key="8">
    <source>
        <dbReference type="EMBL" id="MCY8123054.1"/>
    </source>
</evidence>
<dbReference type="PRINTS" id="PR00105">
    <property type="entry name" value="C5METTRFRASE"/>
</dbReference>
<protein>
    <recommendedName>
        <fullName evidence="1">DNA (cytosine-5-)-methyltransferase</fullName>
        <ecNumber evidence="1">2.1.1.37</ecNumber>
    </recommendedName>
</protein>
<keyword evidence="4 6" id="KW-0949">S-adenosyl-L-methionine</keyword>
<evidence type="ECO:0000256" key="3">
    <source>
        <dbReference type="ARBA" id="ARBA00022679"/>
    </source>
</evidence>
<dbReference type="EC" id="2.1.1.37" evidence="1"/>
<dbReference type="GO" id="GO:0009307">
    <property type="term" value="P:DNA restriction-modification system"/>
    <property type="evidence" value="ECO:0007669"/>
    <property type="project" value="UniProtKB-KW"/>
</dbReference>
<evidence type="ECO:0000256" key="1">
    <source>
        <dbReference type="ARBA" id="ARBA00011975"/>
    </source>
</evidence>
<dbReference type="AlphaFoldDB" id="A0A9Q4DS58"/>
<dbReference type="SUPFAM" id="SSF53335">
    <property type="entry name" value="S-adenosyl-L-methionine-dependent methyltransferases"/>
    <property type="match status" value="1"/>
</dbReference>
<dbReference type="Pfam" id="PF00145">
    <property type="entry name" value="DNA_methylase"/>
    <property type="match status" value="1"/>
</dbReference>
<comment type="caution">
    <text evidence="8">The sequence shown here is derived from an EMBL/GenBank/DDBJ whole genome shotgun (WGS) entry which is preliminary data.</text>
</comment>
<dbReference type="PANTHER" id="PTHR46098">
    <property type="entry name" value="TRNA (CYTOSINE(38)-C(5))-METHYLTRANSFERASE"/>
    <property type="match status" value="1"/>
</dbReference>
<accession>A0A9Q4DS58</accession>
<dbReference type="Proteomes" id="UP001070352">
    <property type="component" value="Unassembled WGS sequence"/>
</dbReference>
<comment type="similarity">
    <text evidence="6 7">Belongs to the class I-like SAM-binding methyltransferase superfamily. C5-methyltransferase family.</text>
</comment>
<dbReference type="NCBIfam" id="TIGR00675">
    <property type="entry name" value="dcm"/>
    <property type="match status" value="1"/>
</dbReference>
<evidence type="ECO:0000256" key="7">
    <source>
        <dbReference type="RuleBase" id="RU000416"/>
    </source>
</evidence>
<dbReference type="PANTHER" id="PTHR46098:SF1">
    <property type="entry name" value="TRNA (CYTOSINE(38)-C(5))-METHYLTRANSFERASE"/>
    <property type="match status" value="1"/>
</dbReference>
<dbReference type="InterPro" id="IPR050750">
    <property type="entry name" value="C5-MTase"/>
</dbReference>
<dbReference type="EMBL" id="JALANJ010000053">
    <property type="protein sequence ID" value="MCY8123054.1"/>
    <property type="molecule type" value="Genomic_DNA"/>
</dbReference>
<evidence type="ECO:0000313" key="9">
    <source>
        <dbReference type="Proteomes" id="UP001070352"/>
    </source>
</evidence>
<evidence type="ECO:0000256" key="6">
    <source>
        <dbReference type="PROSITE-ProRule" id="PRU01016"/>
    </source>
</evidence>
<keyword evidence="3 6" id="KW-0808">Transferase</keyword>
<keyword evidence="2 6" id="KW-0489">Methyltransferase</keyword>
<dbReference type="PROSITE" id="PS51679">
    <property type="entry name" value="SAM_MT_C5"/>
    <property type="match status" value="1"/>
</dbReference>
<organism evidence="8 9">
    <name type="scientific">Bacillus spizizenii</name>
    <name type="common">Bacillus subtilis subsp. spizizenii</name>
    <dbReference type="NCBI Taxonomy" id="96241"/>
    <lineage>
        <taxon>Bacteria</taxon>
        <taxon>Bacillati</taxon>
        <taxon>Bacillota</taxon>
        <taxon>Bacilli</taxon>
        <taxon>Bacillales</taxon>
        <taxon>Bacillaceae</taxon>
        <taxon>Bacillus</taxon>
    </lineage>
</organism>
<evidence type="ECO:0000256" key="5">
    <source>
        <dbReference type="ARBA" id="ARBA00022747"/>
    </source>
</evidence>
<dbReference type="InterPro" id="IPR029063">
    <property type="entry name" value="SAM-dependent_MTases_sf"/>
</dbReference>
<dbReference type="GO" id="GO:0003886">
    <property type="term" value="F:DNA (cytosine-5-)-methyltransferase activity"/>
    <property type="evidence" value="ECO:0007669"/>
    <property type="project" value="UniProtKB-EC"/>
</dbReference>
<dbReference type="GO" id="GO:0032259">
    <property type="term" value="P:methylation"/>
    <property type="evidence" value="ECO:0007669"/>
    <property type="project" value="UniProtKB-KW"/>
</dbReference>
<sequence length="335" mass="37727">MNKIRVLSLFSGLGAFEKALRRVHVNFEIVRFCEKEAAIAKAYSTLHNIPESKNLGDIKSIVPSSLPEFDLMTYGFPCTDVSVAKVHGEGLKGEESSLLFDALRIAEFSKPKYMIAENVKNLIGKHREGFEDMLRRLEKMGYNNYWSVLDAKDFNIPQERLRVFVVSIRKDIDDGNFSFPSPRPDLKGTSCWWDFLDVNDTRNITKRQQRAIDVAKGKIQDPSVKIEGEINFDRTVISHRTSGLRFQSNPHHPTITSYYGTGGGNFTVLALRGKLGGITPKQCLLLMGFDSEDYEKLISAGISKSTIYIMAGNSIVVNVLEDIFKNLFKEGAKDE</sequence>
<evidence type="ECO:0000256" key="4">
    <source>
        <dbReference type="ARBA" id="ARBA00022691"/>
    </source>
</evidence>
<keyword evidence="5" id="KW-0680">Restriction system</keyword>
<dbReference type="Gene3D" id="3.40.50.150">
    <property type="entry name" value="Vaccinia Virus protein VP39"/>
    <property type="match status" value="1"/>
</dbReference>
<evidence type="ECO:0000256" key="2">
    <source>
        <dbReference type="ARBA" id="ARBA00022603"/>
    </source>
</evidence>
<feature type="active site" evidence="6">
    <location>
        <position position="78"/>
    </location>
</feature>
<gene>
    <name evidence="8" type="primary">dcm</name>
    <name evidence="8" type="ORF">MOC45_21165</name>
</gene>
<reference evidence="8" key="1">
    <citation type="submission" date="2022-02" db="EMBL/GenBank/DDBJ databases">
        <title>Crop Bioprotection Bacillus Genome Sequencing.</title>
        <authorList>
            <person name="Dunlap C."/>
        </authorList>
    </citation>
    <scope>NUCLEOTIDE SEQUENCE</scope>
    <source>
        <strain evidence="8">M18B4</strain>
    </source>
</reference>
<proteinExistence type="inferred from homology"/>